<dbReference type="Gramene" id="AUR62027954-RA">
    <property type="protein sequence ID" value="AUR62027954-RA:cds"/>
    <property type="gene ID" value="AUR62027954"/>
</dbReference>
<dbReference type="GO" id="GO:0006281">
    <property type="term" value="P:DNA repair"/>
    <property type="evidence" value="ECO:0007669"/>
    <property type="project" value="UniProtKB-KW"/>
</dbReference>
<organism evidence="4 5">
    <name type="scientific">Chenopodium quinoa</name>
    <name type="common">Quinoa</name>
    <dbReference type="NCBI Taxonomy" id="63459"/>
    <lineage>
        <taxon>Eukaryota</taxon>
        <taxon>Viridiplantae</taxon>
        <taxon>Streptophyta</taxon>
        <taxon>Embryophyta</taxon>
        <taxon>Tracheophyta</taxon>
        <taxon>Spermatophyta</taxon>
        <taxon>Magnoliopsida</taxon>
        <taxon>eudicotyledons</taxon>
        <taxon>Gunneridae</taxon>
        <taxon>Pentapetalae</taxon>
        <taxon>Caryophyllales</taxon>
        <taxon>Chenopodiaceae</taxon>
        <taxon>Chenopodioideae</taxon>
        <taxon>Atripliceae</taxon>
        <taxon>Chenopodium</taxon>
    </lineage>
</organism>
<evidence type="ECO:0000313" key="4">
    <source>
        <dbReference type="EnsemblPlants" id="AUR62027954-RA:cds"/>
    </source>
</evidence>
<dbReference type="PANTHER" id="PTHR23336:SF80">
    <property type="entry name" value="PROTEIN MICRORCHIDIA 7-LIKE"/>
    <property type="match status" value="1"/>
</dbReference>
<dbReference type="Pfam" id="PF17942">
    <property type="entry name" value="Morc6_S5"/>
    <property type="match status" value="1"/>
</dbReference>
<keyword evidence="1" id="KW-0227">DNA damage</keyword>
<dbReference type="AlphaFoldDB" id="A0A803MER1"/>
<keyword evidence="2" id="KW-0234">DNA repair</keyword>
<dbReference type="GO" id="GO:0005634">
    <property type="term" value="C:nucleus"/>
    <property type="evidence" value="ECO:0007669"/>
    <property type="project" value="TreeGrafter"/>
</dbReference>
<feature type="domain" description="Morc S5" evidence="3">
    <location>
        <begin position="83"/>
        <end position="127"/>
    </location>
</feature>
<evidence type="ECO:0000256" key="2">
    <source>
        <dbReference type="ARBA" id="ARBA00023204"/>
    </source>
</evidence>
<protein>
    <recommendedName>
        <fullName evidence="3">Morc S5 domain-containing protein</fullName>
    </recommendedName>
</protein>
<evidence type="ECO:0000313" key="5">
    <source>
        <dbReference type="Proteomes" id="UP000596660"/>
    </source>
</evidence>
<dbReference type="EnsemblPlants" id="AUR62027954-RA">
    <property type="protein sequence ID" value="AUR62027954-RA:cds"/>
    <property type="gene ID" value="AUR62027954"/>
</dbReference>
<sequence length="213" mass="24507">MFLFNKIDYEKKGEVWTKIVCNSLEYWHVNLEAIVQWSPFSNEQDLLQQFDSIRYQGTRIIIYNLWEDDGGQLELDFGTDPHSYASILYLRIPLGFRIILRGQDVMHHELVNDMIPSKHVSYRPMPITNGTVKDSASHLENPFWRVWNAAGSDGRAVIGTLFSYEYSKLWRDNCHEIGYAPRINKVVPTVVSSPLPIRGNGNAVKGMTSSQQK</sequence>
<proteinExistence type="predicted"/>
<keyword evidence="5" id="KW-1185">Reference proteome</keyword>
<dbReference type="GO" id="GO:0016887">
    <property type="term" value="F:ATP hydrolysis activity"/>
    <property type="evidence" value="ECO:0007669"/>
    <property type="project" value="InterPro"/>
</dbReference>
<evidence type="ECO:0000259" key="3">
    <source>
        <dbReference type="Pfam" id="PF17942"/>
    </source>
</evidence>
<accession>A0A803MER1</accession>
<reference evidence="4" key="2">
    <citation type="submission" date="2021-03" db="UniProtKB">
        <authorList>
            <consortium name="EnsemblPlants"/>
        </authorList>
    </citation>
    <scope>IDENTIFICATION</scope>
</reference>
<dbReference type="InterPro" id="IPR045261">
    <property type="entry name" value="MORC_ATPase"/>
</dbReference>
<evidence type="ECO:0000256" key="1">
    <source>
        <dbReference type="ARBA" id="ARBA00022763"/>
    </source>
</evidence>
<dbReference type="InterPro" id="IPR041006">
    <property type="entry name" value="Morc_S5"/>
</dbReference>
<dbReference type="Proteomes" id="UP000596660">
    <property type="component" value="Unplaced"/>
</dbReference>
<name>A0A803MER1_CHEQI</name>
<reference evidence="4" key="1">
    <citation type="journal article" date="2017" name="Nature">
        <title>The genome of Chenopodium quinoa.</title>
        <authorList>
            <person name="Jarvis D.E."/>
            <person name="Ho Y.S."/>
            <person name="Lightfoot D.J."/>
            <person name="Schmoeckel S.M."/>
            <person name="Li B."/>
            <person name="Borm T.J.A."/>
            <person name="Ohyanagi H."/>
            <person name="Mineta K."/>
            <person name="Michell C.T."/>
            <person name="Saber N."/>
            <person name="Kharbatia N.M."/>
            <person name="Rupper R.R."/>
            <person name="Sharp A.R."/>
            <person name="Dally N."/>
            <person name="Boughton B.A."/>
            <person name="Woo Y.H."/>
            <person name="Gao G."/>
            <person name="Schijlen E.G.W.M."/>
            <person name="Guo X."/>
            <person name="Momin A.A."/>
            <person name="Negrao S."/>
            <person name="Al-Babili S."/>
            <person name="Gehring C."/>
            <person name="Roessner U."/>
            <person name="Jung C."/>
            <person name="Murphy K."/>
            <person name="Arold S.T."/>
            <person name="Gojobori T."/>
            <person name="van der Linden C.G."/>
            <person name="van Loo E.N."/>
            <person name="Jellen E.N."/>
            <person name="Maughan P.J."/>
            <person name="Tester M."/>
        </authorList>
    </citation>
    <scope>NUCLEOTIDE SEQUENCE [LARGE SCALE GENOMIC DNA]</scope>
    <source>
        <strain evidence="4">cv. PI 614886</strain>
    </source>
</reference>
<dbReference type="PANTHER" id="PTHR23336">
    <property type="entry name" value="ZINC FINGER CW-TYPE COILED-COIL DOMAIN PROTEIN 3"/>
    <property type="match status" value="1"/>
</dbReference>